<dbReference type="Proteomes" id="UP000234331">
    <property type="component" value="Unassembled WGS sequence"/>
</dbReference>
<evidence type="ECO:0000313" key="2">
    <source>
        <dbReference type="Proteomes" id="UP000234331"/>
    </source>
</evidence>
<gene>
    <name evidence="1" type="ORF">FRACA_140044</name>
</gene>
<evidence type="ECO:0000313" key="1">
    <source>
        <dbReference type="EMBL" id="SNQ46445.1"/>
    </source>
</evidence>
<name>A0A2I2KLA8_9ACTN</name>
<dbReference type="AlphaFoldDB" id="A0A2I2KLA8"/>
<dbReference type="EMBL" id="FZMO01000046">
    <property type="protein sequence ID" value="SNQ46445.1"/>
    <property type="molecule type" value="Genomic_DNA"/>
</dbReference>
<accession>A0A2I2KLA8</accession>
<proteinExistence type="predicted"/>
<keyword evidence="2" id="KW-1185">Reference proteome</keyword>
<sequence length="88" mass="9041">MRRRPSRSQWRWRCTRLVRDARDAPNMVCCLLTGGAVAGGRGQGPVAGVPLAPVEAVEAVVPVEAPEAAVAGAGAAVAPGRRRAGQAT</sequence>
<reference evidence="1 2" key="1">
    <citation type="submission" date="2017-06" db="EMBL/GenBank/DDBJ databases">
        <authorList>
            <person name="Kim H.J."/>
            <person name="Triplett B.A."/>
        </authorList>
    </citation>
    <scope>NUCLEOTIDE SEQUENCE [LARGE SCALE GENOMIC DNA]</scope>
    <source>
        <strain evidence="1">FRACA_ARgP5</strain>
    </source>
</reference>
<protein>
    <submittedName>
        <fullName evidence="1">Uncharacterized protein</fullName>
    </submittedName>
</protein>
<organism evidence="1 2">
    <name type="scientific">Frankia canadensis</name>
    <dbReference type="NCBI Taxonomy" id="1836972"/>
    <lineage>
        <taxon>Bacteria</taxon>
        <taxon>Bacillati</taxon>
        <taxon>Actinomycetota</taxon>
        <taxon>Actinomycetes</taxon>
        <taxon>Frankiales</taxon>
        <taxon>Frankiaceae</taxon>
        <taxon>Frankia</taxon>
    </lineage>
</organism>